<dbReference type="EC" id="2.7.7.108" evidence="5"/>
<dbReference type="AlphaFoldDB" id="N2B7E6"/>
<dbReference type="Gene3D" id="1.10.3290.10">
    <property type="entry name" value="Fido-like domain"/>
    <property type="match status" value="1"/>
</dbReference>
<proteinExistence type="predicted"/>
<dbReference type="SUPFAM" id="SSF140931">
    <property type="entry name" value="Fic-like"/>
    <property type="match status" value="1"/>
</dbReference>
<organism evidence="9 10">
    <name type="scientific">Eubacterium plexicaudatum ASF492</name>
    <dbReference type="NCBI Taxonomy" id="1235802"/>
    <lineage>
        <taxon>Bacteria</taxon>
        <taxon>Bacillati</taxon>
        <taxon>Bacillota</taxon>
        <taxon>Clostridia</taxon>
        <taxon>Eubacteriales</taxon>
        <taxon>Eubacteriaceae</taxon>
        <taxon>Eubacterium</taxon>
    </lineage>
</organism>
<dbReference type="GO" id="GO:0051302">
    <property type="term" value="P:regulation of cell division"/>
    <property type="evidence" value="ECO:0007669"/>
    <property type="project" value="TreeGrafter"/>
</dbReference>
<sequence length="192" mass="22270">MDKVYCYPDTSVLKNKLDIHDKDQLITAETSLVAVRLYQLQKNPIRGSFDYDHLRHIHHYIFQDLYSWAEKTRTVNIAKTNLFCLVQFIPGYAESIFPAYYNDCMRAKDCPKEFIHIFTGHYADLNALHPFREGNGRSQREFAREICVKCGYAFDLRHTNHEEILLASIESLDSGSNASLEAIFKKCIKPLS</sequence>
<comment type="catalytic activity">
    <reaction evidence="7">
        <text>L-tyrosyl-[protein] + ATP = O-(5'-adenylyl)-L-tyrosyl-[protein] + diphosphate</text>
        <dbReference type="Rhea" id="RHEA:54288"/>
        <dbReference type="Rhea" id="RHEA-COMP:10136"/>
        <dbReference type="Rhea" id="RHEA-COMP:13846"/>
        <dbReference type="ChEBI" id="CHEBI:30616"/>
        <dbReference type="ChEBI" id="CHEBI:33019"/>
        <dbReference type="ChEBI" id="CHEBI:46858"/>
        <dbReference type="ChEBI" id="CHEBI:83624"/>
        <dbReference type="EC" id="2.7.7.108"/>
    </reaction>
</comment>
<dbReference type="EMBL" id="AQFT01000010">
    <property type="protein sequence ID" value="EMZ37607.1"/>
    <property type="molecule type" value="Genomic_DNA"/>
</dbReference>
<protein>
    <recommendedName>
        <fullName evidence="5">protein adenylyltransferase</fullName>
        <ecNumber evidence="5">2.7.7.108</ecNumber>
    </recommendedName>
</protein>
<dbReference type="Pfam" id="PF02661">
    <property type="entry name" value="Fic"/>
    <property type="match status" value="1"/>
</dbReference>
<dbReference type="InterPro" id="IPR003812">
    <property type="entry name" value="Fido"/>
</dbReference>
<keyword evidence="10" id="KW-1185">Reference proteome</keyword>
<dbReference type="STRING" id="1235802.C823_00333"/>
<name>N2B7E6_9FIRM</name>
<evidence type="ECO:0000259" key="8">
    <source>
        <dbReference type="PROSITE" id="PS51459"/>
    </source>
</evidence>
<evidence type="ECO:0000313" key="10">
    <source>
        <dbReference type="Proteomes" id="UP000012589"/>
    </source>
</evidence>
<dbReference type="PATRIC" id="fig|1235802.3.peg.351"/>
<dbReference type="InterPro" id="IPR036597">
    <property type="entry name" value="Fido-like_dom_sf"/>
</dbReference>
<evidence type="ECO:0000256" key="2">
    <source>
        <dbReference type="ARBA" id="ARBA00022695"/>
    </source>
</evidence>
<gene>
    <name evidence="9" type="ORF">C823_00333</name>
</gene>
<keyword evidence="4" id="KW-0067">ATP-binding</keyword>
<dbReference type="PANTHER" id="PTHR39560:SF1">
    <property type="entry name" value="PROTEIN ADENYLYLTRANSFERASE FIC-RELATED"/>
    <property type="match status" value="1"/>
</dbReference>
<evidence type="ECO:0000256" key="5">
    <source>
        <dbReference type="ARBA" id="ARBA00034531"/>
    </source>
</evidence>
<keyword evidence="2" id="KW-0548">Nucleotidyltransferase</keyword>
<evidence type="ECO:0000256" key="6">
    <source>
        <dbReference type="ARBA" id="ARBA00047939"/>
    </source>
</evidence>
<comment type="caution">
    <text evidence="9">The sequence shown here is derived from an EMBL/GenBank/DDBJ whole genome shotgun (WGS) entry which is preliminary data.</text>
</comment>
<evidence type="ECO:0000256" key="1">
    <source>
        <dbReference type="ARBA" id="ARBA00022679"/>
    </source>
</evidence>
<comment type="catalytic activity">
    <reaction evidence="6">
        <text>L-threonyl-[protein] + ATP = 3-O-(5'-adenylyl)-L-threonyl-[protein] + diphosphate</text>
        <dbReference type="Rhea" id="RHEA:54292"/>
        <dbReference type="Rhea" id="RHEA-COMP:11060"/>
        <dbReference type="Rhea" id="RHEA-COMP:13847"/>
        <dbReference type="ChEBI" id="CHEBI:30013"/>
        <dbReference type="ChEBI" id="CHEBI:30616"/>
        <dbReference type="ChEBI" id="CHEBI:33019"/>
        <dbReference type="ChEBI" id="CHEBI:138113"/>
        <dbReference type="EC" id="2.7.7.108"/>
    </reaction>
</comment>
<dbReference type="eggNOG" id="COG2184">
    <property type="taxonomic scope" value="Bacteria"/>
</dbReference>
<dbReference type="PROSITE" id="PS51459">
    <property type="entry name" value="FIDO"/>
    <property type="match status" value="1"/>
</dbReference>
<dbReference type="Proteomes" id="UP000012589">
    <property type="component" value="Unassembled WGS sequence"/>
</dbReference>
<accession>N2B7E6</accession>
<feature type="domain" description="Fido" evidence="8">
    <location>
        <begin position="49"/>
        <end position="186"/>
    </location>
</feature>
<dbReference type="PANTHER" id="PTHR39560">
    <property type="entry name" value="PROTEIN ADENYLYLTRANSFERASE FIC-RELATED"/>
    <property type="match status" value="1"/>
</dbReference>
<keyword evidence="1" id="KW-0808">Transferase</keyword>
<reference evidence="9 10" key="1">
    <citation type="journal article" date="2014" name="Genome Announc.">
        <title>Draft genome sequences of the altered schaedler flora, a defined bacterial community from gnotobiotic mice.</title>
        <authorList>
            <person name="Wannemuehler M.J."/>
            <person name="Overstreet A.M."/>
            <person name="Ward D.V."/>
            <person name="Phillips G.J."/>
        </authorList>
    </citation>
    <scope>NUCLEOTIDE SEQUENCE [LARGE SCALE GENOMIC DNA]</scope>
    <source>
        <strain evidence="9 10">ASF492</strain>
    </source>
</reference>
<keyword evidence="3" id="KW-0547">Nucleotide-binding</keyword>
<evidence type="ECO:0000256" key="3">
    <source>
        <dbReference type="ARBA" id="ARBA00022741"/>
    </source>
</evidence>
<evidence type="ECO:0000313" key="9">
    <source>
        <dbReference type="EMBL" id="EMZ37607.1"/>
    </source>
</evidence>
<evidence type="ECO:0000256" key="7">
    <source>
        <dbReference type="ARBA" id="ARBA00048696"/>
    </source>
</evidence>
<dbReference type="HOGENOM" id="CLU_080158_2_0_9"/>
<dbReference type="GO" id="GO:0005524">
    <property type="term" value="F:ATP binding"/>
    <property type="evidence" value="ECO:0007669"/>
    <property type="project" value="UniProtKB-KW"/>
</dbReference>
<dbReference type="OrthoDB" id="9813719at2"/>
<dbReference type="GO" id="GO:0070733">
    <property type="term" value="F:AMPylase activity"/>
    <property type="evidence" value="ECO:0007669"/>
    <property type="project" value="UniProtKB-EC"/>
</dbReference>
<evidence type="ECO:0000256" key="4">
    <source>
        <dbReference type="ARBA" id="ARBA00022840"/>
    </source>
</evidence>